<protein>
    <recommendedName>
        <fullName evidence="8">NADP-dependent oxidoreductase domain-containing protein</fullName>
    </recommendedName>
</protein>
<dbReference type="InterPro" id="IPR036812">
    <property type="entry name" value="NAD(P)_OxRdtase_dom_sf"/>
</dbReference>
<evidence type="ECO:0000256" key="5">
    <source>
        <dbReference type="PIRSR" id="PIRSR000097-2"/>
    </source>
</evidence>
<feature type="site" description="Lowers pKa of active site Tyr" evidence="6">
    <location>
        <position position="126"/>
    </location>
</feature>
<evidence type="ECO:0000256" key="7">
    <source>
        <dbReference type="SAM" id="MobiDB-lite"/>
    </source>
</evidence>
<keyword evidence="10" id="KW-1185">Reference proteome</keyword>
<dbReference type="PRINTS" id="PR00069">
    <property type="entry name" value="ALDKETRDTASE"/>
</dbReference>
<evidence type="ECO:0000313" key="9">
    <source>
        <dbReference type="EMBL" id="CAD6248273.1"/>
    </source>
</evidence>
<dbReference type="EMBL" id="CAJGYO010000007">
    <property type="protein sequence ID" value="CAD6248273.1"/>
    <property type="molecule type" value="Genomic_DNA"/>
</dbReference>
<evidence type="ECO:0000256" key="1">
    <source>
        <dbReference type="ARBA" id="ARBA00007905"/>
    </source>
</evidence>
<proteinExistence type="inferred from homology"/>
<feature type="region of interest" description="Disordered" evidence="7">
    <location>
        <begin position="1"/>
        <end position="22"/>
    </location>
</feature>
<feature type="domain" description="NADP-dependent oxidoreductase" evidence="8">
    <location>
        <begin position="94"/>
        <end position="342"/>
    </location>
</feature>
<evidence type="ECO:0000259" key="8">
    <source>
        <dbReference type="Pfam" id="PF00248"/>
    </source>
</evidence>
<dbReference type="PROSITE" id="PS00062">
    <property type="entry name" value="ALDOKETO_REDUCTASE_2"/>
    <property type="match status" value="1"/>
</dbReference>
<dbReference type="InterPro" id="IPR020471">
    <property type="entry name" value="AKR"/>
</dbReference>
<sequence length="361" mass="39492">MAAKDVAPDVNGHSRRAVPSVTLSSGHRVPAVGLGVWRMEKNDVRGLIHTPPSATATATWAAPKIAGSKESPVSPCCTIQRDVMNVVSSVSWSAAKYGNEAEVGDALAEAFQTGLVKREDLFITTKLWNSDHGHVVEACKDSLKKLQLDYLDLYLVHFPVATPHTGVGATVSVIGEDGLLDIDTTISLEATWHAMEDLVSMGLVRSIGISNYGILLTRDCLAYARIKPAVNQIELHPYFQRDSLVKFCQKHGICVTAHTPLGVRLALMPRQPCHQAATANNPWQELSEKYGKTPAQLVLRWGLQRNAAVIPKTSKVERLQENLEVRDFDISEEDMEEMKAIDRNHRINQPASSGASTSMLS</sequence>
<reference evidence="9" key="1">
    <citation type="submission" date="2020-10" db="EMBL/GenBank/DDBJ databases">
        <authorList>
            <person name="Han B."/>
            <person name="Lu T."/>
            <person name="Zhao Q."/>
            <person name="Huang X."/>
            <person name="Zhao Y."/>
        </authorList>
    </citation>
    <scope>NUCLEOTIDE SEQUENCE</scope>
</reference>
<comment type="similarity">
    <text evidence="1">Belongs to the aldo/keto reductase family.</text>
</comment>
<dbReference type="PIRSF" id="PIRSF000097">
    <property type="entry name" value="AKR"/>
    <property type="match status" value="1"/>
</dbReference>
<dbReference type="Gene3D" id="3.20.20.100">
    <property type="entry name" value="NADP-dependent oxidoreductase domain"/>
    <property type="match status" value="1"/>
</dbReference>
<accession>A0A811PXZ1</accession>
<name>A0A811PXZ1_9POAL</name>
<dbReference type="PANTHER" id="PTHR43827">
    <property type="entry name" value="2,5-DIKETO-D-GLUCONIC ACID REDUCTASE"/>
    <property type="match status" value="1"/>
</dbReference>
<dbReference type="PANTHER" id="PTHR43827:SF3">
    <property type="entry name" value="NADP-DEPENDENT OXIDOREDUCTASE DOMAIN-CONTAINING PROTEIN"/>
    <property type="match status" value="1"/>
</dbReference>
<dbReference type="InterPro" id="IPR023210">
    <property type="entry name" value="NADP_OxRdtase_dom"/>
</dbReference>
<evidence type="ECO:0000313" key="10">
    <source>
        <dbReference type="Proteomes" id="UP000604825"/>
    </source>
</evidence>
<evidence type="ECO:0000256" key="4">
    <source>
        <dbReference type="PIRSR" id="PIRSR000097-1"/>
    </source>
</evidence>
<organism evidence="9 10">
    <name type="scientific">Miscanthus lutarioriparius</name>
    <dbReference type="NCBI Taxonomy" id="422564"/>
    <lineage>
        <taxon>Eukaryota</taxon>
        <taxon>Viridiplantae</taxon>
        <taxon>Streptophyta</taxon>
        <taxon>Embryophyta</taxon>
        <taxon>Tracheophyta</taxon>
        <taxon>Spermatophyta</taxon>
        <taxon>Magnoliopsida</taxon>
        <taxon>Liliopsida</taxon>
        <taxon>Poales</taxon>
        <taxon>Poaceae</taxon>
        <taxon>PACMAD clade</taxon>
        <taxon>Panicoideae</taxon>
        <taxon>Andropogonodae</taxon>
        <taxon>Andropogoneae</taxon>
        <taxon>Saccharinae</taxon>
        <taxon>Miscanthus</taxon>
    </lineage>
</organism>
<feature type="active site" description="Proton donor" evidence="4">
    <location>
        <position position="97"/>
    </location>
</feature>
<feature type="binding site" evidence="5">
    <location>
        <position position="157"/>
    </location>
    <ligand>
        <name>substrate</name>
    </ligand>
</feature>
<dbReference type="AlphaFoldDB" id="A0A811PXZ1"/>
<dbReference type="PROSITE" id="PS00063">
    <property type="entry name" value="ALDOKETO_REDUCTASE_3"/>
    <property type="match status" value="1"/>
</dbReference>
<keyword evidence="3" id="KW-0560">Oxidoreductase</keyword>
<dbReference type="GO" id="GO:0016616">
    <property type="term" value="F:oxidoreductase activity, acting on the CH-OH group of donors, NAD or NADP as acceptor"/>
    <property type="evidence" value="ECO:0007669"/>
    <property type="project" value="UniProtKB-ARBA"/>
</dbReference>
<comment type="caution">
    <text evidence="9">The sequence shown here is derived from an EMBL/GenBank/DDBJ whole genome shotgun (WGS) entry which is preliminary data.</text>
</comment>
<evidence type="ECO:0000256" key="3">
    <source>
        <dbReference type="ARBA" id="ARBA00023002"/>
    </source>
</evidence>
<keyword evidence="2" id="KW-0521">NADP</keyword>
<gene>
    <name evidence="9" type="ORF">NCGR_LOCUS32424</name>
</gene>
<dbReference type="InterPro" id="IPR018170">
    <property type="entry name" value="Aldo/ket_reductase_CS"/>
</dbReference>
<evidence type="ECO:0000256" key="2">
    <source>
        <dbReference type="ARBA" id="ARBA00022857"/>
    </source>
</evidence>
<dbReference type="SUPFAM" id="SSF51430">
    <property type="entry name" value="NAD(P)-linked oxidoreductase"/>
    <property type="match status" value="1"/>
</dbReference>
<dbReference type="Proteomes" id="UP000604825">
    <property type="component" value="Unassembled WGS sequence"/>
</dbReference>
<dbReference type="OrthoDB" id="416253at2759"/>
<evidence type="ECO:0000256" key="6">
    <source>
        <dbReference type="PIRSR" id="PIRSR000097-3"/>
    </source>
</evidence>
<dbReference type="Pfam" id="PF00248">
    <property type="entry name" value="Aldo_ket_red"/>
    <property type="match status" value="1"/>
</dbReference>